<evidence type="ECO:0000313" key="3">
    <source>
        <dbReference type="EMBL" id="MDK2562163.1"/>
    </source>
</evidence>
<feature type="transmembrane region" description="Helical" evidence="2">
    <location>
        <begin position="7"/>
        <end position="25"/>
    </location>
</feature>
<name>A0ABT7E7W7_9FIRM</name>
<accession>A0ABT7E7W7</accession>
<protein>
    <submittedName>
        <fullName evidence="3">Uncharacterized protein</fullName>
    </submittedName>
</protein>
<keyword evidence="2" id="KW-1133">Transmembrane helix</keyword>
<evidence type="ECO:0000313" key="4">
    <source>
        <dbReference type="Proteomes" id="UP001301012"/>
    </source>
</evidence>
<keyword evidence="2" id="KW-0472">Membrane</keyword>
<reference evidence="3 4" key="1">
    <citation type="submission" date="2023-05" db="EMBL/GenBank/DDBJ databases">
        <title>Rombocin, a short stable natural nisin variant, displays selective antimicrobial activity against Listeria monocytogenes and employs dual mode of action to kill target bacterial strains.</title>
        <authorList>
            <person name="Wambui J."/>
            <person name="Stephan R."/>
            <person name="Kuipers O.P."/>
        </authorList>
    </citation>
    <scope>NUCLEOTIDE SEQUENCE [LARGE SCALE GENOMIC DNA]</scope>
    <source>
        <strain evidence="3 4">RC002</strain>
    </source>
</reference>
<dbReference type="RefSeq" id="WP_284131148.1">
    <property type="nucleotide sequence ID" value="NZ_JASKYM010000001.1"/>
</dbReference>
<feature type="region of interest" description="Disordered" evidence="1">
    <location>
        <begin position="63"/>
        <end position="85"/>
    </location>
</feature>
<gene>
    <name evidence="3" type="ORF">QOZ84_01275</name>
</gene>
<proteinExistence type="predicted"/>
<dbReference type="EMBL" id="JASKYM010000001">
    <property type="protein sequence ID" value="MDK2562163.1"/>
    <property type="molecule type" value="Genomic_DNA"/>
</dbReference>
<keyword evidence="2" id="KW-0812">Transmembrane</keyword>
<evidence type="ECO:0000256" key="1">
    <source>
        <dbReference type="SAM" id="MobiDB-lite"/>
    </source>
</evidence>
<evidence type="ECO:0000256" key="2">
    <source>
        <dbReference type="SAM" id="Phobius"/>
    </source>
</evidence>
<organism evidence="3 4">
    <name type="scientific">Romboutsia sedimentorum</name>
    <dbReference type="NCBI Taxonomy" id="1368474"/>
    <lineage>
        <taxon>Bacteria</taxon>
        <taxon>Bacillati</taxon>
        <taxon>Bacillota</taxon>
        <taxon>Clostridia</taxon>
        <taxon>Peptostreptococcales</taxon>
        <taxon>Peptostreptococcaceae</taxon>
        <taxon>Romboutsia</taxon>
    </lineage>
</organism>
<comment type="caution">
    <text evidence="3">The sequence shown here is derived from an EMBL/GenBank/DDBJ whole genome shotgun (WGS) entry which is preliminary data.</text>
</comment>
<dbReference type="Proteomes" id="UP001301012">
    <property type="component" value="Unassembled WGS sequence"/>
</dbReference>
<feature type="compositionally biased region" description="Basic residues" evidence="1">
    <location>
        <begin position="74"/>
        <end position="85"/>
    </location>
</feature>
<keyword evidence="4" id="KW-1185">Reference proteome</keyword>
<sequence length="85" mass="9907">MVSKKNRNLWIAMGIFFLISSIVTFVSKNSLAWSTLLVSLIDFFIAYRENEKIKVKIKEIEEAKTKAQSEKRAQGKNKKKTKKRK</sequence>
<feature type="compositionally biased region" description="Basic and acidic residues" evidence="1">
    <location>
        <begin position="63"/>
        <end position="73"/>
    </location>
</feature>
<feature type="transmembrane region" description="Helical" evidence="2">
    <location>
        <begin position="31"/>
        <end position="47"/>
    </location>
</feature>